<evidence type="ECO:0000313" key="3">
    <source>
        <dbReference type="Ensembl" id="ENSAPEP00000015845.1"/>
    </source>
</evidence>
<accession>A0A3P8SU53</accession>
<dbReference type="PANTHER" id="PTHR24271:SF80">
    <property type="entry name" value="GRANZYME 3, TANDEM DUPLICATE 1-RELATED"/>
    <property type="match status" value="1"/>
</dbReference>
<dbReference type="SMART" id="SM00020">
    <property type="entry name" value="Tryp_SPc"/>
    <property type="match status" value="1"/>
</dbReference>
<evidence type="ECO:0000256" key="1">
    <source>
        <dbReference type="ARBA" id="ARBA00023157"/>
    </source>
</evidence>
<dbReference type="GO" id="GO:0004252">
    <property type="term" value="F:serine-type endopeptidase activity"/>
    <property type="evidence" value="ECO:0007669"/>
    <property type="project" value="InterPro"/>
</dbReference>
<feature type="domain" description="Peptidase S1" evidence="2">
    <location>
        <begin position="10"/>
        <end position="132"/>
    </location>
</feature>
<dbReference type="Pfam" id="PF00089">
    <property type="entry name" value="Trypsin"/>
    <property type="match status" value="1"/>
</dbReference>
<dbReference type="InterPro" id="IPR009003">
    <property type="entry name" value="Peptidase_S1_PA"/>
</dbReference>
<dbReference type="GO" id="GO:0006508">
    <property type="term" value="P:proteolysis"/>
    <property type="evidence" value="ECO:0007669"/>
    <property type="project" value="InterPro"/>
</dbReference>
<keyword evidence="1" id="KW-1015">Disulfide bond</keyword>
<organism evidence="3 4">
    <name type="scientific">Amphiprion percula</name>
    <name type="common">Orange clownfish</name>
    <name type="synonym">Lutjanus percula</name>
    <dbReference type="NCBI Taxonomy" id="161767"/>
    <lineage>
        <taxon>Eukaryota</taxon>
        <taxon>Metazoa</taxon>
        <taxon>Chordata</taxon>
        <taxon>Craniata</taxon>
        <taxon>Vertebrata</taxon>
        <taxon>Euteleostomi</taxon>
        <taxon>Actinopterygii</taxon>
        <taxon>Neopterygii</taxon>
        <taxon>Teleostei</taxon>
        <taxon>Neoteleostei</taxon>
        <taxon>Acanthomorphata</taxon>
        <taxon>Ovalentaria</taxon>
        <taxon>Pomacentridae</taxon>
        <taxon>Amphiprion</taxon>
    </lineage>
</organism>
<reference evidence="3" key="2">
    <citation type="submission" date="2025-08" db="UniProtKB">
        <authorList>
            <consortium name="Ensembl"/>
        </authorList>
    </citation>
    <scope>IDENTIFICATION</scope>
</reference>
<dbReference type="InterPro" id="IPR001254">
    <property type="entry name" value="Trypsin_dom"/>
</dbReference>
<evidence type="ECO:0000259" key="2">
    <source>
        <dbReference type="PROSITE" id="PS50240"/>
    </source>
</evidence>
<proteinExistence type="predicted"/>
<name>A0A3P8SU53_AMPPE</name>
<reference evidence="3" key="3">
    <citation type="submission" date="2025-09" db="UniProtKB">
        <authorList>
            <consortium name="Ensembl"/>
        </authorList>
    </citation>
    <scope>IDENTIFICATION</scope>
</reference>
<reference evidence="3 4" key="1">
    <citation type="submission" date="2018-03" db="EMBL/GenBank/DDBJ databases">
        <title>Finding Nemo's genes: A chromosome-scale reference assembly of the genome of the orange clownfish Amphiprion percula.</title>
        <authorList>
            <person name="Lehmann R."/>
        </authorList>
    </citation>
    <scope>NUCLEOTIDE SEQUENCE</scope>
</reference>
<dbReference type="GeneTree" id="ENSGT00910000144271"/>
<dbReference type="InterPro" id="IPR043504">
    <property type="entry name" value="Peptidase_S1_PA_chymotrypsin"/>
</dbReference>
<dbReference type="OMA" id="WGRISIN"/>
<protein>
    <recommendedName>
        <fullName evidence="2">Peptidase S1 domain-containing protein</fullName>
    </recommendedName>
</protein>
<keyword evidence="4" id="KW-1185">Reference proteome</keyword>
<dbReference type="Proteomes" id="UP000265080">
    <property type="component" value="Chromosome 12"/>
</dbReference>
<dbReference type="Ensembl" id="ENSAPET00000016261.1">
    <property type="protein sequence ID" value="ENSAPEP00000015845.1"/>
    <property type="gene ID" value="ENSAPEG00000011279.1"/>
</dbReference>
<sequence>SCPLQLILCSVLQLKNNATLNRYVKPIGLPKKNGKVPANINCAVAGWGWTGADRHTSNVLRETTEKIQFNDECKNIWKEYFDSKDMICTKLDLNKPQGITAFTLSTDCNDPKFPHVFTKIGVFLPWIKDKMQK</sequence>
<dbReference type="Gene3D" id="2.40.10.10">
    <property type="entry name" value="Trypsin-like serine proteases"/>
    <property type="match status" value="1"/>
</dbReference>
<dbReference type="PROSITE" id="PS50240">
    <property type="entry name" value="TRYPSIN_DOM"/>
    <property type="match status" value="1"/>
</dbReference>
<dbReference type="STRING" id="161767.ENSAPEP00000015845"/>
<dbReference type="AlphaFoldDB" id="A0A3P8SU53"/>
<dbReference type="SUPFAM" id="SSF50494">
    <property type="entry name" value="Trypsin-like serine proteases"/>
    <property type="match status" value="1"/>
</dbReference>
<dbReference type="PANTHER" id="PTHR24271">
    <property type="entry name" value="KALLIKREIN-RELATED"/>
    <property type="match status" value="1"/>
</dbReference>
<evidence type="ECO:0000313" key="4">
    <source>
        <dbReference type="Proteomes" id="UP000265080"/>
    </source>
</evidence>